<dbReference type="PANTHER" id="PTHR45008:SF1">
    <property type="entry name" value="PTS SYSTEM GLUCOSE-SPECIFIC EIIA COMPONENT"/>
    <property type="match status" value="1"/>
</dbReference>
<keyword evidence="3 8" id="KW-0762">Sugar transport</keyword>
<protein>
    <submittedName>
        <fullName evidence="8">PTS glucose transporter subunit IIA</fullName>
    </submittedName>
</protein>
<dbReference type="Gene3D" id="2.70.70.10">
    <property type="entry name" value="Glucose Permease (Domain IIA)"/>
    <property type="match status" value="1"/>
</dbReference>
<dbReference type="FunFam" id="2.70.70.10:FF:000001">
    <property type="entry name" value="PTS system glucose-specific IIA component"/>
    <property type="match status" value="1"/>
</dbReference>
<evidence type="ECO:0000256" key="3">
    <source>
        <dbReference type="ARBA" id="ARBA00022597"/>
    </source>
</evidence>
<dbReference type="GO" id="GO:0016301">
    <property type="term" value="F:kinase activity"/>
    <property type="evidence" value="ECO:0007669"/>
    <property type="project" value="UniProtKB-KW"/>
</dbReference>
<dbReference type="Pfam" id="PF00358">
    <property type="entry name" value="PTS_EIIA_1"/>
    <property type="match status" value="1"/>
</dbReference>
<evidence type="ECO:0000256" key="2">
    <source>
        <dbReference type="ARBA" id="ARBA00022448"/>
    </source>
</evidence>
<keyword evidence="5" id="KW-0598">Phosphotransferase system</keyword>
<comment type="caution">
    <text evidence="8">The sequence shown here is derived from an EMBL/GenBank/DDBJ whole genome shotgun (WGS) entry which is preliminary data.</text>
</comment>
<dbReference type="InterPro" id="IPR001127">
    <property type="entry name" value="PTS_EIIA_1_perm"/>
</dbReference>
<accession>V7HZW3</accession>
<evidence type="ECO:0000313" key="9">
    <source>
        <dbReference type="Proteomes" id="UP000017747"/>
    </source>
</evidence>
<evidence type="ECO:0000313" key="8">
    <source>
        <dbReference type="EMBL" id="ETA79525.1"/>
    </source>
</evidence>
<dbReference type="GO" id="GO:0009401">
    <property type="term" value="P:phosphoenolpyruvate-dependent sugar phosphotransferase system"/>
    <property type="evidence" value="ECO:0007669"/>
    <property type="project" value="UniProtKB-KW"/>
</dbReference>
<evidence type="ECO:0000256" key="4">
    <source>
        <dbReference type="ARBA" id="ARBA00022679"/>
    </source>
</evidence>
<dbReference type="AlphaFoldDB" id="V7HZW3"/>
<dbReference type="OrthoDB" id="92465at2"/>
<dbReference type="InterPro" id="IPR050890">
    <property type="entry name" value="PTS_EIIA_component"/>
</dbReference>
<dbReference type="SUPFAM" id="SSF51261">
    <property type="entry name" value="Duplicated hybrid motif"/>
    <property type="match status" value="1"/>
</dbReference>
<name>V7HZW3_9CLOT</name>
<proteinExistence type="predicted"/>
<dbReference type="GO" id="GO:0005737">
    <property type="term" value="C:cytoplasm"/>
    <property type="evidence" value="ECO:0007669"/>
    <property type="project" value="UniProtKB-SubCell"/>
</dbReference>
<feature type="domain" description="PTS EIIA type-1" evidence="7">
    <location>
        <begin position="27"/>
        <end position="131"/>
    </location>
</feature>
<dbReference type="PANTHER" id="PTHR45008">
    <property type="entry name" value="PTS SYSTEM GLUCOSE-SPECIFIC EIIA COMPONENT"/>
    <property type="match status" value="1"/>
</dbReference>
<evidence type="ECO:0000259" key="7">
    <source>
        <dbReference type="PROSITE" id="PS51093"/>
    </source>
</evidence>
<evidence type="ECO:0000256" key="1">
    <source>
        <dbReference type="ARBA" id="ARBA00004496"/>
    </source>
</evidence>
<dbReference type="RefSeq" id="WP_023388483.1">
    <property type="nucleotide sequence ID" value="NZ_AXUN02000208.1"/>
</dbReference>
<evidence type="ECO:0000256" key="5">
    <source>
        <dbReference type="ARBA" id="ARBA00022683"/>
    </source>
</evidence>
<organism evidence="8 9">
    <name type="scientific">Youngiibacter fragilis 232.1</name>
    <dbReference type="NCBI Taxonomy" id="994573"/>
    <lineage>
        <taxon>Bacteria</taxon>
        <taxon>Bacillati</taxon>
        <taxon>Bacillota</taxon>
        <taxon>Clostridia</taxon>
        <taxon>Eubacteriales</taxon>
        <taxon>Clostridiaceae</taxon>
        <taxon>Youngiibacter</taxon>
    </lineage>
</organism>
<dbReference type="PROSITE" id="PS51093">
    <property type="entry name" value="PTS_EIIA_TYPE_1"/>
    <property type="match status" value="1"/>
</dbReference>
<keyword evidence="6" id="KW-0418">Kinase</keyword>
<keyword evidence="9" id="KW-1185">Reference proteome</keyword>
<comment type="subcellular location">
    <subcellularLocation>
        <location evidence="1">Cytoplasm</location>
    </subcellularLocation>
</comment>
<dbReference type="InterPro" id="IPR011055">
    <property type="entry name" value="Dup_hybrid_motif"/>
</dbReference>
<reference evidence="8 9" key="1">
    <citation type="journal article" date="2014" name="Genome Announc.">
        <title>Genome Sequence of Youngiibacter fragilis, the Type Strain of the Genus Youngiibacter.</title>
        <authorList>
            <person name="Wawrik C.B."/>
            <person name="Callaghan A.V."/>
            <person name="Stamps B.W."/>
            <person name="Wawrik B."/>
        </authorList>
    </citation>
    <scope>NUCLEOTIDE SEQUENCE [LARGE SCALE GENOMIC DNA]</scope>
    <source>
        <strain evidence="8 9">232.1</strain>
    </source>
</reference>
<dbReference type="STRING" id="994573.T472_0216565"/>
<dbReference type="Proteomes" id="UP000017747">
    <property type="component" value="Unassembled WGS sequence"/>
</dbReference>
<keyword evidence="2" id="KW-0813">Transport</keyword>
<dbReference type="NCBIfam" id="TIGR00830">
    <property type="entry name" value="PTBA"/>
    <property type="match status" value="1"/>
</dbReference>
<keyword evidence="4" id="KW-0808">Transferase</keyword>
<sequence length="159" mass="17132">MFKFLNKGIHLVSPADGILVDLSDVKDPVFSQKMAGEGIAIDVTGDTFVASADGFLNFIFETNHAFGMLLESGIEVLVHIGLDTVNLKGEGFERLVSPDTHIKAGTPVIRIDRERLLSHGCSLISPVLVTNHDSLKSIRVEPSGTALKQGVTHVITCRP</sequence>
<gene>
    <name evidence="8" type="ORF">T472_0216565</name>
</gene>
<dbReference type="EMBL" id="AXUN02000208">
    <property type="protein sequence ID" value="ETA79525.1"/>
    <property type="molecule type" value="Genomic_DNA"/>
</dbReference>
<dbReference type="PROSITE" id="PS00371">
    <property type="entry name" value="PTS_EIIA_TYPE_1_HIS"/>
    <property type="match status" value="1"/>
</dbReference>
<dbReference type="eggNOG" id="COG2190">
    <property type="taxonomic scope" value="Bacteria"/>
</dbReference>
<evidence type="ECO:0000256" key="6">
    <source>
        <dbReference type="ARBA" id="ARBA00022777"/>
    </source>
</evidence>